<feature type="compositionally biased region" description="Low complexity" evidence="1">
    <location>
        <begin position="262"/>
        <end position="272"/>
    </location>
</feature>
<protein>
    <submittedName>
        <fullName evidence="2">Uncharacterized protein</fullName>
    </submittedName>
</protein>
<feature type="compositionally biased region" description="Acidic residues" evidence="1">
    <location>
        <begin position="99"/>
        <end position="112"/>
    </location>
</feature>
<accession>A0A0D9X6B1</accession>
<reference evidence="2" key="3">
    <citation type="submission" date="2015-04" db="UniProtKB">
        <authorList>
            <consortium name="EnsemblPlants"/>
        </authorList>
    </citation>
    <scope>IDENTIFICATION</scope>
</reference>
<feature type="region of interest" description="Disordered" evidence="1">
    <location>
        <begin position="223"/>
        <end position="301"/>
    </location>
</feature>
<reference evidence="3" key="2">
    <citation type="submission" date="2013-12" db="EMBL/GenBank/DDBJ databases">
        <authorList>
            <person name="Yu Y."/>
            <person name="Lee S."/>
            <person name="de Baynast K."/>
            <person name="Wissotski M."/>
            <person name="Liu L."/>
            <person name="Talag J."/>
            <person name="Goicoechea J."/>
            <person name="Angelova A."/>
            <person name="Jetty R."/>
            <person name="Kudrna D."/>
            <person name="Golser W."/>
            <person name="Rivera L."/>
            <person name="Zhang J."/>
            <person name="Wing R."/>
        </authorList>
    </citation>
    <scope>NUCLEOTIDE SEQUENCE</scope>
</reference>
<evidence type="ECO:0000313" key="2">
    <source>
        <dbReference type="EnsemblPlants" id="LPERR08G08070.1"/>
    </source>
</evidence>
<sequence>MPLSSLSPLPFLLKSAQERNHTSLFLFIYRSLSVETAAAEEGRKSTSPNLRRRRFRSPMEVEQDVRTKIAAEILVSLMHRRMRRPPEWRKRRDPVDGLPDGEEEEEEEDDEVVEDVVVDLFSLLPETWLNRGLRSPRMPARPSDLAARLRIGVKKVHGVAPAAAAETVMPPPPPVATRKVVVKVRPARRPLPEYGAGAGSGVVKPTVKAEPAAASSYYAVEEAGSGGGDRLCSRSRSHRSEKEHAKASSPETPLDYAPVAAGSGSSSSGDDGTQPSRKRKAAAGDEGCTSPEKKPHIDAGVHIAAAETERAKFSDTKNGNTKDVLMFDLNEFPEDWED</sequence>
<dbReference type="Gramene" id="LPERR08G08070.1">
    <property type="protein sequence ID" value="LPERR08G08070.1"/>
    <property type="gene ID" value="LPERR08G08070"/>
</dbReference>
<dbReference type="HOGENOM" id="CLU_060436_0_0_1"/>
<feature type="compositionally biased region" description="Basic and acidic residues" evidence="1">
    <location>
        <begin position="86"/>
        <end position="95"/>
    </location>
</feature>
<evidence type="ECO:0000313" key="3">
    <source>
        <dbReference type="Proteomes" id="UP000032180"/>
    </source>
</evidence>
<name>A0A0D9X6B1_9ORYZ</name>
<dbReference type="AlphaFoldDB" id="A0A0D9X6B1"/>
<dbReference type="Proteomes" id="UP000032180">
    <property type="component" value="Chromosome 8"/>
</dbReference>
<keyword evidence="3" id="KW-1185">Reference proteome</keyword>
<organism evidence="2 3">
    <name type="scientific">Leersia perrieri</name>
    <dbReference type="NCBI Taxonomy" id="77586"/>
    <lineage>
        <taxon>Eukaryota</taxon>
        <taxon>Viridiplantae</taxon>
        <taxon>Streptophyta</taxon>
        <taxon>Embryophyta</taxon>
        <taxon>Tracheophyta</taxon>
        <taxon>Spermatophyta</taxon>
        <taxon>Magnoliopsida</taxon>
        <taxon>Liliopsida</taxon>
        <taxon>Poales</taxon>
        <taxon>Poaceae</taxon>
        <taxon>BOP clade</taxon>
        <taxon>Oryzoideae</taxon>
        <taxon>Oryzeae</taxon>
        <taxon>Oryzinae</taxon>
        <taxon>Leersia</taxon>
    </lineage>
</organism>
<reference evidence="2 3" key="1">
    <citation type="submission" date="2012-08" db="EMBL/GenBank/DDBJ databases">
        <title>Oryza genome evolution.</title>
        <authorList>
            <person name="Wing R.A."/>
        </authorList>
    </citation>
    <scope>NUCLEOTIDE SEQUENCE</scope>
</reference>
<feature type="region of interest" description="Disordered" evidence="1">
    <location>
        <begin position="86"/>
        <end position="112"/>
    </location>
</feature>
<dbReference type="EnsemblPlants" id="LPERR08G08070.1">
    <property type="protein sequence ID" value="LPERR08G08070.1"/>
    <property type="gene ID" value="LPERR08G08070"/>
</dbReference>
<proteinExistence type="predicted"/>
<evidence type="ECO:0000256" key="1">
    <source>
        <dbReference type="SAM" id="MobiDB-lite"/>
    </source>
</evidence>